<keyword evidence="2" id="KW-0378">Hydrolase</keyword>
<dbReference type="InterPro" id="IPR038765">
    <property type="entry name" value="Papain-like_cys_pep_sf"/>
</dbReference>
<dbReference type="Proteomes" id="UP001054892">
    <property type="component" value="Unassembled WGS sequence"/>
</dbReference>
<accession>A0A6J4E4E0</accession>
<dbReference type="SUPFAM" id="SSF54001">
    <property type="entry name" value="Cysteine proteinases"/>
    <property type="match status" value="1"/>
</dbReference>
<dbReference type="InterPro" id="IPR006473">
    <property type="entry name" value="Peptidase_C58_Yopt"/>
</dbReference>
<evidence type="ECO:0000313" key="5">
    <source>
        <dbReference type="EMBL" id="BCG24642.1"/>
    </source>
</evidence>
<name>A0A6J4E4E0_9PSED</name>
<proteinExistence type="predicted"/>
<evidence type="ECO:0000256" key="1">
    <source>
        <dbReference type="ARBA" id="ARBA00022670"/>
    </source>
</evidence>
<sequence length="196" mass="21962">MSIARHKVNQSSALACTGNNARGVCLEACRRWVRAVLAGHLTPGETIYDIIGPETIQELLESHRQRNKKSDNSMEGFGLTVTRREGGGPFKKFTGLRTRQDVIDHVLAVPGAYIYVVDGSDGGHALAFSSLDRGHVLFLDPNLGEWELINEDQASIRSWWKDFWAGKASEFKGLVSYKKEYHKGGRELWQYKVVTL</sequence>
<evidence type="ECO:0000313" key="7">
    <source>
        <dbReference type="Proteomes" id="UP000509383"/>
    </source>
</evidence>
<gene>
    <name evidence="5" type="ORF">TUM18999_28330</name>
    <name evidence="6" type="ORF">TUM20286_17510</name>
</gene>
<dbReference type="Gene3D" id="3.90.70.20">
    <property type="match status" value="1"/>
</dbReference>
<dbReference type="AlphaFoldDB" id="A0A6J4E4E0"/>
<feature type="domain" description="Peptidase C58 YopT-type" evidence="4">
    <location>
        <begin position="115"/>
        <end position="169"/>
    </location>
</feature>
<dbReference type="EMBL" id="BQKM01000003">
    <property type="protein sequence ID" value="GJN51999.1"/>
    <property type="molecule type" value="Genomic_DNA"/>
</dbReference>
<protein>
    <recommendedName>
        <fullName evidence="4">Peptidase C58 YopT-type domain-containing protein</fullName>
    </recommendedName>
</protein>
<evidence type="ECO:0000256" key="2">
    <source>
        <dbReference type="ARBA" id="ARBA00022801"/>
    </source>
</evidence>
<dbReference type="GO" id="GO:0006508">
    <property type="term" value="P:proteolysis"/>
    <property type="evidence" value="ECO:0007669"/>
    <property type="project" value="UniProtKB-KW"/>
</dbReference>
<dbReference type="Proteomes" id="UP000509383">
    <property type="component" value="Chromosome"/>
</dbReference>
<evidence type="ECO:0000313" key="8">
    <source>
        <dbReference type="Proteomes" id="UP001054892"/>
    </source>
</evidence>
<dbReference type="Pfam" id="PF03543">
    <property type="entry name" value="Peptidase_C58"/>
    <property type="match status" value="1"/>
</dbReference>
<evidence type="ECO:0000259" key="4">
    <source>
        <dbReference type="Pfam" id="PF03543"/>
    </source>
</evidence>
<evidence type="ECO:0000256" key="3">
    <source>
        <dbReference type="ARBA" id="ARBA00022807"/>
    </source>
</evidence>
<dbReference type="RefSeq" id="WP_173175747.1">
    <property type="nucleotide sequence ID" value="NZ_AP023189.1"/>
</dbReference>
<dbReference type="KEGG" id="ptw:TUM18999_28330"/>
<organism evidence="5 7">
    <name type="scientific">Pseudomonas tohonis</name>
    <dbReference type="NCBI Taxonomy" id="2725477"/>
    <lineage>
        <taxon>Bacteria</taxon>
        <taxon>Pseudomonadati</taxon>
        <taxon>Pseudomonadota</taxon>
        <taxon>Gammaproteobacteria</taxon>
        <taxon>Pseudomonadales</taxon>
        <taxon>Pseudomonadaceae</taxon>
        <taxon>Pseudomonas</taxon>
    </lineage>
</organism>
<reference evidence="5 7" key="1">
    <citation type="submission" date="2020-05" db="EMBL/GenBank/DDBJ databases">
        <title>Characterization of novel class B3 metallo-beta-lactamase from novel Pseudomonas species.</title>
        <authorList>
            <person name="Yamada K."/>
            <person name="Aoki K."/>
            <person name="Ishii Y."/>
        </authorList>
    </citation>
    <scope>NUCLEOTIDE SEQUENCE [LARGE SCALE GENOMIC DNA]</scope>
    <source>
        <strain evidence="5 7">TUM18999</strain>
        <strain evidence="6 8">TUM20286</strain>
    </source>
</reference>
<dbReference type="EMBL" id="AP023189">
    <property type="protein sequence ID" value="BCG24642.1"/>
    <property type="molecule type" value="Genomic_DNA"/>
</dbReference>
<keyword evidence="8" id="KW-1185">Reference proteome</keyword>
<keyword evidence="1" id="KW-0645">Protease</keyword>
<evidence type="ECO:0000313" key="6">
    <source>
        <dbReference type="EMBL" id="GJN51999.1"/>
    </source>
</evidence>
<keyword evidence="3" id="KW-0788">Thiol protease</keyword>
<dbReference type="GO" id="GO:0004197">
    <property type="term" value="F:cysteine-type endopeptidase activity"/>
    <property type="evidence" value="ECO:0007669"/>
    <property type="project" value="InterPro"/>
</dbReference>